<dbReference type="InterPro" id="IPR039265">
    <property type="entry name" value="DIR1-like"/>
</dbReference>
<gene>
    <name evidence="3" type="ORF">G2W53_029874</name>
</gene>
<dbReference type="SUPFAM" id="SSF47699">
    <property type="entry name" value="Bifunctional inhibitor/lipid-transfer protein/seed storage 2S albumin"/>
    <property type="match status" value="1"/>
</dbReference>
<feature type="domain" description="Bifunctional inhibitor/plant lipid transfer protein/seed storage helical" evidence="2">
    <location>
        <begin position="32"/>
        <end position="99"/>
    </location>
</feature>
<evidence type="ECO:0000313" key="4">
    <source>
        <dbReference type="Proteomes" id="UP000634136"/>
    </source>
</evidence>
<dbReference type="OrthoDB" id="656626at2759"/>
<dbReference type="AlphaFoldDB" id="A0A834T5M8"/>
<dbReference type="Proteomes" id="UP000634136">
    <property type="component" value="Unassembled WGS sequence"/>
</dbReference>
<dbReference type="Gene3D" id="1.10.110.10">
    <property type="entry name" value="Plant lipid-transfer and hydrophobic proteins"/>
    <property type="match status" value="1"/>
</dbReference>
<protein>
    <submittedName>
        <fullName evidence="3">Putative lipid-transfer protein DIR1</fullName>
    </submittedName>
</protein>
<dbReference type="EMBL" id="JAAIUW010000009">
    <property type="protein sequence ID" value="KAF7815905.1"/>
    <property type="molecule type" value="Genomic_DNA"/>
</dbReference>
<sequence length="102" mass="10607">MAHTIGKALVLWLLAAILVIGLWGGAEGVLLCNIESSKLNLCRAAITGEKPPWPTPKCCAVIGRADLSCLCKYKSLLPSVGINPANALALPGKCGLKLPRGC</sequence>
<keyword evidence="4" id="KW-1185">Reference proteome</keyword>
<proteinExistence type="predicted"/>
<dbReference type="InterPro" id="IPR036312">
    <property type="entry name" value="Bifun_inhib/LTP/seed_sf"/>
</dbReference>
<dbReference type="Pfam" id="PF14368">
    <property type="entry name" value="LTP_2"/>
    <property type="match status" value="1"/>
</dbReference>
<dbReference type="CDD" id="cd04660">
    <property type="entry name" value="nsLTP_like"/>
    <property type="match status" value="1"/>
</dbReference>
<dbReference type="InterPro" id="IPR044741">
    <property type="entry name" value="NsLTP-like"/>
</dbReference>
<feature type="signal peptide" evidence="1">
    <location>
        <begin position="1"/>
        <end position="28"/>
    </location>
</feature>
<dbReference type="PANTHER" id="PTHR33122">
    <property type="entry name" value="LIPID BINDING PROTEIN-RELATED"/>
    <property type="match status" value="1"/>
</dbReference>
<name>A0A834T5M8_9FABA</name>
<evidence type="ECO:0000313" key="3">
    <source>
        <dbReference type="EMBL" id="KAF7815905.1"/>
    </source>
</evidence>
<keyword evidence="1" id="KW-0732">Signal</keyword>
<feature type="chain" id="PRO_5033024569" evidence="1">
    <location>
        <begin position="29"/>
        <end position="102"/>
    </location>
</feature>
<reference evidence="3" key="1">
    <citation type="submission" date="2020-09" db="EMBL/GenBank/DDBJ databases">
        <title>Genome-Enabled Discovery of Anthraquinone Biosynthesis in Senna tora.</title>
        <authorList>
            <person name="Kang S.-H."/>
            <person name="Pandey R.P."/>
            <person name="Lee C.-M."/>
            <person name="Sim J.-S."/>
            <person name="Jeong J.-T."/>
            <person name="Choi B.-S."/>
            <person name="Jung M."/>
            <person name="Ginzburg D."/>
            <person name="Zhao K."/>
            <person name="Won S.Y."/>
            <person name="Oh T.-J."/>
            <person name="Yu Y."/>
            <person name="Kim N.-H."/>
            <person name="Lee O.R."/>
            <person name="Lee T.-H."/>
            <person name="Bashyal P."/>
            <person name="Kim T.-S."/>
            <person name="Lee W.-H."/>
            <person name="Kawkins C."/>
            <person name="Kim C.-K."/>
            <person name="Kim J.S."/>
            <person name="Ahn B.O."/>
            <person name="Rhee S.Y."/>
            <person name="Sohng J.K."/>
        </authorList>
    </citation>
    <scope>NUCLEOTIDE SEQUENCE</scope>
    <source>
        <tissue evidence="3">Leaf</tissue>
    </source>
</reference>
<dbReference type="GO" id="GO:0005504">
    <property type="term" value="F:fatty acid binding"/>
    <property type="evidence" value="ECO:0007669"/>
    <property type="project" value="InterPro"/>
</dbReference>
<organism evidence="3 4">
    <name type="scientific">Senna tora</name>
    <dbReference type="NCBI Taxonomy" id="362788"/>
    <lineage>
        <taxon>Eukaryota</taxon>
        <taxon>Viridiplantae</taxon>
        <taxon>Streptophyta</taxon>
        <taxon>Embryophyta</taxon>
        <taxon>Tracheophyta</taxon>
        <taxon>Spermatophyta</taxon>
        <taxon>Magnoliopsida</taxon>
        <taxon>eudicotyledons</taxon>
        <taxon>Gunneridae</taxon>
        <taxon>Pentapetalae</taxon>
        <taxon>rosids</taxon>
        <taxon>fabids</taxon>
        <taxon>Fabales</taxon>
        <taxon>Fabaceae</taxon>
        <taxon>Caesalpinioideae</taxon>
        <taxon>Cassia clade</taxon>
        <taxon>Senna</taxon>
    </lineage>
</organism>
<accession>A0A834T5M8</accession>
<dbReference type="InterPro" id="IPR016140">
    <property type="entry name" value="Bifunc_inhib/LTP/seed_store"/>
</dbReference>
<dbReference type="GO" id="GO:0009627">
    <property type="term" value="P:systemic acquired resistance"/>
    <property type="evidence" value="ECO:0007669"/>
    <property type="project" value="InterPro"/>
</dbReference>
<dbReference type="PANTHER" id="PTHR33122:SF43">
    <property type="entry name" value="BIFUNCTIONAL INHIBITOR_PLANT LIPID TRANSFER PROTEIN_SEED STORAGE HELICAL DOMAIN-CONTAINING PROTEIN"/>
    <property type="match status" value="1"/>
</dbReference>
<evidence type="ECO:0000256" key="1">
    <source>
        <dbReference type="SAM" id="SignalP"/>
    </source>
</evidence>
<evidence type="ECO:0000259" key="2">
    <source>
        <dbReference type="Pfam" id="PF14368"/>
    </source>
</evidence>
<comment type="caution">
    <text evidence="3">The sequence shown here is derived from an EMBL/GenBank/DDBJ whole genome shotgun (WGS) entry which is preliminary data.</text>
</comment>